<dbReference type="Gene3D" id="4.10.320.10">
    <property type="entry name" value="E3-binding domain"/>
    <property type="match status" value="2"/>
</dbReference>
<dbReference type="Pfam" id="PF00198">
    <property type="entry name" value="2-oxoacid_dh"/>
    <property type="match status" value="1"/>
</dbReference>
<evidence type="ECO:0000313" key="11">
    <source>
        <dbReference type="EMBL" id="BBO33716.1"/>
    </source>
</evidence>
<dbReference type="AlphaFoldDB" id="A0A5K7XHG4"/>
<dbReference type="KEGG" id="lpav:PLANPX_3328"/>
<dbReference type="GO" id="GO:0031405">
    <property type="term" value="F:lipoic acid binding"/>
    <property type="evidence" value="ECO:0007669"/>
    <property type="project" value="TreeGrafter"/>
</dbReference>
<gene>
    <name evidence="11" type="ORF">PLANPX_3328</name>
</gene>
<proteinExistence type="inferred from homology"/>
<keyword evidence="4 7" id="KW-0808">Transferase</keyword>
<dbReference type="Gene3D" id="3.30.559.10">
    <property type="entry name" value="Chloramphenicol acetyltransferase-like domain"/>
    <property type="match status" value="1"/>
</dbReference>
<dbReference type="InterPro" id="IPR011053">
    <property type="entry name" value="Single_hybrid_motif"/>
</dbReference>
<dbReference type="EC" id="2.3.1.-" evidence="7"/>
<evidence type="ECO:0000256" key="1">
    <source>
        <dbReference type="ARBA" id="ARBA00001938"/>
    </source>
</evidence>
<dbReference type="EMBL" id="AP021861">
    <property type="protein sequence ID" value="BBO33716.1"/>
    <property type="molecule type" value="Genomic_DNA"/>
</dbReference>
<dbReference type="SUPFAM" id="SSF51230">
    <property type="entry name" value="Single hybrid motif"/>
    <property type="match status" value="1"/>
</dbReference>
<dbReference type="SUPFAM" id="SSF47005">
    <property type="entry name" value="Peripheral subunit-binding domain of 2-oxo acid dehydrogenase complex"/>
    <property type="match status" value="1"/>
</dbReference>
<comment type="cofactor">
    <cofactor evidence="1 7">
        <name>(R)-lipoate</name>
        <dbReference type="ChEBI" id="CHEBI:83088"/>
    </cofactor>
</comment>
<evidence type="ECO:0000259" key="9">
    <source>
        <dbReference type="PROSITE" id="PS50968"/>
    </source>
</evidence>
<dbReference type="GO" id="GO:0005737">
    <property type="term" value="C:cytoplasm"/>
    <property type="evidence" value="ECO:0007669"/>
    <property type="project" value="TreeGrafter"/>
</dbReference>
<evidence type="ECO:0000259" key="10">
    <source>
        <dbReference type="PROSITE" id="PS51826"/>
    </source>
</evidence>
<dbReference type="SUPFAM" id="SSF52777">
    <property type="entry name" value="CoA-dependent acyltransferases"/>
    <property type="match status" value="1"/>
</dbReference>
<keyword evidence="12" id="KW-1185">Reference proteome</keyword>
<accession>A0A5K7XHG4</accession>
<dbReference type="PROSITE" id="PS50968">
    <property type="entry name" value="BIOTINYL_LIPOYL"/>
    <property type="match status" value="1"/>
</dbReference>
<dbReference type="InterPro" id="IPR023213">
    <property type="entry name" value="CAT-like_dom_sf"/>
</dbReference>
<dbReference type="CDD" id="cd06849">
    <property type="entry name" value="lipoyl_domain"/>
    <property type="match status" value="1"/>
</dbReference>
<evidence type="ECO:0000256" key="7">
    <source>
        <dbReference type="RuleBase" id="RU003423"/>
    </source>
</evidence>
<feature type="region of interest" description="Disordered" evidence="8">
    <location>
        <begin position="84"/>
        <end position="159"/>
    </location>
</feature>
<feature type="domain" description="Lipoyl-binding" evidence="9">
    <location>
        <begin position="4"/>
        <end position="81"/>
    </location>
</feature>
<keyword evidence="5 7" id="KW-0450">Lipoyl</keyword>
<dbReference type="Pfam" id="PF02817">
    <property type="entry name" value="E3_binding"/>
    <property type="match status" value="2"/>
</dbReference>
<feature type="compositionally biased region" description="Low complexity" evidence="8">
    <location>
        <begin position="85"/>
        <end position="111"/>
    </location>
</feature>
<evidence type="ECO:0000313" key="12">
    <source>
        <dbReference type="Proteomes" id="UP000326837"/>
    </source>
</evidence>
<protein>
    <recommendedName>
        <fullName evidence="7">Dihydrolipoamide acetyltransferase component of pyruvate dehydrogenase complex</fullName>
        <ecNumber evidence="7">2.3.1.-</ecNumber>
    </recommendedName>
</protein>
<evidence type="ECO:0000256" key="5">
    <source>
        <dbReference type="ARBA" id="ARBA00022823"/>
    </source>
</evidence>
<dbReference type="Proteomes" id="UP000326837">
    <property type="component" value="Chromosome"/>
</dbReference>
<keyword evidence="6 7" id="KW-0012">Acyltransferase</keyword>
<dbReference type="Pfam" id="PF00364">
    <property type="entry name" value="Biotin_lipoyl"/>
    <property type="match status" value="1"/>
</dbReference>
<evidence type="ECO:0000256" key="3">
    <source>
        <dbReference type="ARBA" id="ARBA00011484"/>
    </source>
</evidence>
<dbReference type="PROSITE" id="PS00189">
    <property type="entry name" value="LIPOYL"/>
    <property type="match status" value="1"/>
</dbReference>
<organism evidence="11 12">
    <name type="scientific">Lacipirellula parvula</name>
    <dbReference type="NCBI Taxonomy" id="2650471"/>
    <lineage>
        <taxon>Bacteria</taxon>
        <taxon>Pseudomonadati</taxon>
        <taxon>Planctomycetota</taxon>
        <taxon>Planctomycetia</taxon>
        <taxon>Pirellulales</taxon>
        <taxon>Lacipirellulaceae</taxon>
        <taxon>Lacipirellula</taxon>
    </lineage>
</organism>
<dbReference type="InterPro" id="IPR050743">
    <property type="entry name" value="2-oxoacid_DH_E2_comp"/>
</dbReference>
<dbReference type="RefSeq" id="WP_152099436.1">
    <property type="nucleotide sequence ID" value="NZ_AP021861.1"/>
</dbReference>
<dbReference type="InterPro" id="IPR000089">
    <property type="entry name" value="Biotin_lipoyl"/>
</dbReference>
<evidence type="ECO:0000256" key="8">
    <source>
        <dbReference type="SAM" id="MobiDB-lite"/>
    </source>
</evidence>
<evidence type="ECO:0000256" key="2">
    <source>
        <dbReference type="ARBA" id="ARBA00007317"/>
    </source>
</evidence>
<dbReference type="Gene3D" id="2.40.50.100">
    <property type="match status" value="1"/>
</dbReference>
<comment type="subunit">
    <text evidence="3">Forms a 24-polypeptide structural core with octahedral symmetry.</text>
</comment>
<feature type="compositionally biased region" description="Low complexity" evidence="8">
    <location>
        <begin position="118"/>
        <end position="159"/>
    </location>
</feature>
<reference evidence="12" key="1">
    <citation type="submission" date="2019-10" db="EMBL/GenBank/DDBJ databases">
        <title>Lacipirellula parvula gen. nov., sp. nov., representing a lineage of planctomycetes widespread in freshwater anoxic habitats, and description of the family Lacipirellulaceae.</title>
        <authorList>
            <person name="Dedysh S.N."/>
            <person name="Kulichevskaya I.S."/>
            <person name="Beletsky A.V."/>
            <person name="Rakitin A.L."/>
            <person name="Mardanov A.V."/>
            <person name="Ivanova A.A."/>
            <person name="Saltykova V.X."/>
            <person name="Rijpstra W.I.C."/>
            <person name="Sinninghe Damste J.S."/>
            <person name="Ravin N.V."/>
        </authorList>
    </citation>
    <scope>NUCLEOTIDE SEQUENCE [LARGE SCALE GENOMIC DNA]</scope>
    <source>
        <strain evidence="12">PX69</strain>
    </source>
</reference>
<sequence>MASSIEVTVPRLGWSMEEGSFCRWLKEEGEMVREGDGLYELEGDKATQVVESFDAGVLRIGPDGPQSGDIVKVGQVLAHLEPRGGKAAAPKAPAAQQAQAAPAATNGNGAKAAEKKTNGAPAPNGNGSHAAAAPAAQPPQAAVPEKTSASTAPVASPSVRRLARELGIDLQKCDRDDPSPLSAAELMRLAAQPSAQPAATPVARAVVSGDVAVTPRAKRVASELNVDPADAVGSGRNGRIREQDVRAIAANASSKPAAKVSAASAGGAAIGEPITQIRRVIAQRMMAASHETAPVTLTARADASELVRFRDECKRTSVERGVNPPSYTELFVKLCAAALEKHPALLDQWVNERLVKAEGVNIAVAVATPNGLMTPVIRDVPRLSLRELSASFANLIELARTQRLAADQMRGGAFTVSSLGGYRVEAFTPILNPPQTAILGIGRISEQPVAKQRQLVVADVVNLSLTFDHRVVDGAPAAAFLTSLCDVIENPLAWLLG</sequence>
<dbReference type="PANTHER" id="PTHR43178">
    <property type="entry name" value="DIHYDROLIPOAMIDE ACETYLTRANSFERASE COMPONENT OF PYRUVATE DEHYDROGENASE COMPLEX"/>
    <property type="match status" value="1"/>
</dbReference>
<dbReference type="InterPro" id="IPR036625">
    <property type="entry name" value="E3-bd_dom_sf"/>
</dbReference>
<dbReference type="InterPro" id="IPR003016">
    <property type="entry name" value="2-oxoA_DH_lipoyl-BS"/>
</dbReference>
<dbReference type="InterPro" id="IPR001078">
    <property type="entry name" value="2-oxoacid_DH_actylTfrase"/>
</dbReference>
<dbReference type="PANTHER" id="PTHR43178:SF5">
    <property type="entry name" value="LIPOAMIDE ACYLTRANSFERASE COMPONENT OF BRANCHED-CHAIN ALPHA-KETO ACID DEHYDROGENASE COMPLEX, MITOCHONDRIAL"/>
    <property type="match status" value="1"/>
</dbReference>
<evidence type="ECO:0000256" key="6">
    <source>
        <dbReference type="ARBA" id="ARBA00023315"/>
    </source>
</evidence>
<dbReference type="InterPro" id="IPR004167">
    <property type="entry name" value="PSBD"/>
</dbReference>
<name>A0A5K7XHG4_9BACT</name>
<dbReference type="GO" id="GO:0016407">
    <property type="term" value="F:acetyltransferase activity"/>
    <property type="evidence" value="ECO:0007669"/>
    <property type="project" value="TreeGrafter"/>
</dbReference>
<feature type="domain" description="Peripheral subunit-binding (PSBD)" evidence="10">
    <location>
        <begin position="212"/>
        <end position="249"/>
    </location>
</feature>
<comment type="similarity">
    <text evidence="2 7">Belongs to the 2-oxoacid dehydrogenase family.</text>
</comment>
<evidence type="ECO:0000256" key="4">
    <source>
        <dbReference type="ARBA" id="ARBA00022679"/>
    </source>
</evidence>
<dbReference type="PROSITE" id="PS51826">
    <property type="entry name" value="PSBD"/>
    <property type="match status" value="1"/>
</dbReference>